<keyword evidence="2" id="KW-0547">Nucleotide-binding</keyword>
<sequence>MEHDMFFKLVLIGDSNVGKTSINHRFCEGSFEEIFPWNHLDFKVKAIEMKGKKIKLGIWDTIGSERFVSFSTSYCRHAKGIILVYDVTDEETFDNIEEWLRRIGSQASKDVVKMLVGNKCDLTAQRVVSKERGERLARDHQMIFHEISAKNNVNVDTAFNDLVAAILEKIPELSDEWVVVEENVPPEKYC</sequence>
<dbReference type="Proteomes" id="UP001152747">
    <property type="component" value="Unassembled WGS sequence"/>
</dbReference>
<dbReference type="PRINTS" id="PR00449">
    <property type="entry name" value="RASTRNSFRMNG"/>
</dbReference>
<keyword evidence="3" id="KW-0342">GTP-binding</keyword>
<comment type="similarity">
    <text evidence="1">Belongs to the small GTPase superfamily. Rab family.</text>
</comment>
<dbReference type="GO" id="GO:0003924">
    <property type="term" value="F:GTPase activity"/>
    <property type="evidence" value="ECO:0007669"/>
    <property type="project" value="InterPro"/>
</dbReference>
<dbReference type="Pfam" id="PF00071">
    <property type="entry name" value="Ras"/>
    <property type="match status" value="1"/>
</dbReference>
<gene>
    <name evidence="6" type="ORF">CAMP_LOCUS16833</name>
</gene>
<dbReference type="InterPro" id="IPR005225">
    <property type="entry name" value="Small_GTP-bd"/>
</dbReference>
<dbReference type="FunFam" id="3.40.50.300:FF:001129">
    <property type="entry name" value="ras-related protein Rab-44 isoform X2"/>
    <property type="match status" value="1"/>
</dbReference>
<dbReference type="NCBIfam" id="TIGR00231">
    <property type="entry name" value="small_GTP"/>
    <property type="match status" value="1"/>
</dbReference>
<dbReference type="InterPro" id="IPR027417">
    <property type="entry name" value="P-loop_NTPase"/>
</dbReference>
<keyword evidence="7" id="KW-1185">Reference proteome</keyword>
<dbReference type="PANTHER" id="PTHR47980">
    <property type="entry name" value="LD44762P"/>
    <property type="match status" value="1"/>
</dbReference>
<dbReference type="SMART" id="SM00174">
    <property type="entry name" value="RHO"/>
    <property type="match status" value="1"/>
</dbReference>
<dbReference type="Gene3D" id="3.40.50.300">
    <property type="entry name" value="P-loop containing nucleotide triphosphate hydrolases"/>
    <property type="match status" value="1"/>
</dbReference>
<accession>A0A9P1NAG4</accession>
<name>A0A9P1NAG4_9PELO</name>
<evidence type="ECO:0000256" key="4">
    <source>
        <dbReference type="ARBA" id="ARBA00023288"/>
    </source>
</evidence>
<dbReference type="SUPFAM" id="SSF52540">
    <property type="entry name" value="P-loop containing nucleoside triphosphate hydrolases"/>
    <property type="match status" value="1"/>
</dbReference>
<dbReference type="SMART" id="SM00176">
    <property type="entry name" value="RAN"/>
    <property type="match status" value="1"/>
</dbReference>
<dbReference type="SMART" id="SM00175">
    <property type="entry name" value="RAB"/>
    <property type="match status" value="1"/>
</dbReference>
<evidence type="ECO:0000256" key="5">
    <source>
        <dbReference type="ARBA" id="ARBA00023289"/>
    </source>
</evidence>
<dbReference type="InterPro" id="IPR001806">
    <property type="entry name" value="Small_GTPase"/>
</dbReference>
<keyword evidence="5" id="KW-0636">Prenylation</keyword>
<dbReference type="OrthoDB" id="9989112at2759"/>
<evidence type="ECO:0000313" key="6">
    <source>
        <dbReference type="EMBL" id="CAI5454196.1"/>
    </source>
</evidence>
<dbReference type="PROSITE" id="PS51419">
    <property type="entry name" value="RAB"/>
    <property type="match status" value="1"/>
</dbReference>
<dbReference type="GO" id="GO:0005525">
    <property type="term" value="F:GTP binding"/>
    <property type="evidence" value="ECO:0007669"/>
    <property type="project" value="UniProtKB-KW"/>
</dbReference>
<dbReference type="AlphaFoldDB" id="A0A9P1NAG4"/>
<dbReference type="SMART" id="SM00173">
    <property type="entry name" value="RAS"/>
    <property type="match status" value="1"/>
</dbReference>
<evidence type="ECO:0000256" key="2">
    <source>
        <dbReference type="ARBA" id="ARBA00022741"/>
    </source>
</evidence>
<proteinExistence type="inferred from homology"/>
<comment type="caution">
    <text evidence="6">The sequence shown here is derived from an EMBL/GenBank/DDBJ whole genome shotgun (WGS) entry which is preliminary data.</text>
</comment>
<dbReference type="InterPro" id="IPR050305">
    <property type="entry name" value="Small_GTPase_Rab"/>
</dbReference>
<protein>
    <submittedName>
        <fullName evidence="6">Uncharacterized protein</fullName>
    </submittedName>
</protein>
<dbReference type="PROSITE" id="PS51421">
    <property type="entry name" value="RAS"/>
    <property type="match status" value="1"/>
</dbReference>
<reference evidence="6" key="1">
    <citation type="submission" date="2022-11" db="EMBL/GenBank/DDBJ databases">
        <authorList>
            <person name="Kikuchi T."/>
        </authorList>
    </citation>
    <scope>NUCLEOTIDE SEQUENCE</scope>
    <source>
        <strain evidence="6">PS1010</strain>
    </source>
</reference>
<organism evidence="6 7">
    <name type="scientific">Caenorhabditis angaria</name>
    <dbReference type="NCBI Taxonomy" id="860376"/>
    <lineage>
        <taxon>Eukaryota</taxon>
        <taxon>Metazoa</taxon>
        <taxon>Ecdysozoa</taxon>
        <taxon>Nematoda</taxon>
        <taxon>Chromadorea</taxon>
        <taxon>Rhabditida</taxon>
        <taxon>Rhabditina</taxon>
        <taxon>Rhabditomorpha</taxon>
        <taxon>Rhabditoidea</taxon>
        <taxon>Rhabditidae</taxon>
        <taxon>Peloderinae</taxon>
        <taxon>Caenorhabditis</taxon>
    </lineage>
</organism>
<evidence type="ECO:0000256" key="1">
    <source>
        <dbReference type="ARBA" id="ARBA00006270"/>
    </source>
</evidence>
<evidence type="ECO:0000313" key="7">
    <source>
        <dbReference type="Proteomes" id="UP001152747"/>
    </source>
</evidence>
<evidence type="ECO:0000256" key="3">
    <source>
        <dbReference type="ARBA" id="ARBA00023134"/>
    </source>
</evidence>
<keyword evidence="4" id="KW-0449">Lipoprotein</keyword>
<dbReference type="EMBL" id="CANHGI010000006">
    <property type="protein sequence ID" value="CAI5454196.1"/>
    <property type="molecule type" value="Genomic_DNA"/>
</dbReference>